<evidence type="ECO:0000313" key="13">
    <source>
        <dbReference type="Proteomes" id="UP000039865"/>
    </source>
</evidence>
<dbReference type="PANTHER" id="PTHR15822">
    <property type="entry name" value="TRAF AND TNF RECEPTOR-ASSOCIATED PROTEIN"/>
    <property type="match status" value="1"/>
</dbReference>
<dbReference type="GO" id="GO:0003697">
    <property type="term" value="F:single-stranded DNA binding"/>
    <property type="evidence" value="ECO:0007669"/>
    <property type="project" value="TreeGrafter"/>
</dbReference>
<dbReference type="Pfam" id="PF03372">
    <property type="entry name" value="Exo_endo_phos"/>
    <property type="match status" value="1"/>
</dbReference>
<dbReference type="GO" id="GO:0004518">
    <property type="term" value="F:nuclease activity"/>
    <property type="evidence" value="ECO:0007669"/>
    <property type="project" value="UniProtKB-KW"/>
</dbReference>
<evidence type="ECO:0000256" key="2">
    <source>
        <dbReference type="ARBA" id="ARBA00001946"/>
    </source>
</evidence>
<evidence type="ECO:0000256" key="4">
    <source>
        <dbReference type="ARBA" id="ARBA00022722"/>
    </source>
</evidence>
<evidence type="ECO:0000256" key="10">
    <source>
        <dbReference type="ARBA" id="ARBA00023242"/>
    </source>
</evidence>
<evidence type="ECO:0000259" key="11">
    <source>
        <dbReference type="Pfam" id="PF03372"/>
    </source>
</evidence>
<comment type="subcellular location">
    <subcellularLocation>
        <location evidence="3">Nucleus</location>
        <location evidence="3">PML body</location>
    </subcellularLocation>
</comment>
<dbReference type="OMA" id="WRPDKIL"/>
<dbReference type="InterPro" id="IPR005135">
    <property type="entry name" value="Endo/exonuclease/phosphatase"/>
</dbReference>
<evidence type="ECO:0000256" key="3">
    <source>
        <dbReference type="ARBA" id="ARBA00004322"/>
    </source>
</evidence>
<comment type="cofactor">
    <cofactor evidence="1">
        <name>Mn(2+)</name>
        <dbReference type="ChEBI" id="CHEBI:29035"/>
    </cofactor>
</comment>
<keyword evidence="9" id="KW-0234">DNA repair</keyword>
<keyword evidence="5" id="KW-0479">Metal-binding</keyword>
<sequence>MINGKPELVKPDIQTDIPTDKLIHNIVQIDKVYREEKKMYLLDLYLQQLPENKAGSFKVVETVAFKVIDQAQWVRVSDIEKVYHKQGETVKYISFVTYNIWFESFYKRERYQVLLRMIEQSDSDFICLQEVIYEFQMMLFKEKFVQDKYFLSNSEIHGGYGVLIMSKWPCKFYEAKFPTNMGRSLLLCETIINDKPVIVSTAHFESLGNGPIRKQQLEISFPILSIVDDAFLMGDFNFNSTWKLEQANISKDFDDVFLTLNNGVESFTMQKTPRFSAWRPDKILAKKSSKWKAEFIQRIGLFCIPSFAGENVNDIETDQKVRTPSDHMGLFSIFKLNESEEKQ</sequence>
<reference evidence="12 13" key="1">
    <citation type="submission" date="2014-06" db="EMBL/GenBank/DDBJ databases">
        <authorList>
            <person name="Swart Estienne"/>
        </authorList>
    </citation>
    <scope>NUCLEOTIDE SEQUENCE [LARGE SCALE GENOMIC DNA]</scope>
    <source>
        <strain evidence="12 13">130c</strain>
    </source>
</reference>
<keyword evidence="13" id="KW-1185">Reference proteome</keyword>
<name>A0A077ZR88_STYLE</name>
<proteinExistence type="predicted"/>
<dbReference type="EMBL" id="CCKQ01000758">
    <property type="protein sequence ID" value="CDW71855.1"/>
    <property type="molecule type" value="Genomic_DNA"/>
</dbReference>
<keyword evidence="8" id="KW-0460">Magnesium</keyword>
<dbReference type="GO" id="GO:0046872">
    <property type="term" value="F:metal ion binding"/>
    <property type="evidence" value="ECO:0007669"/>
    <property type="project" value="UniProtKB-KW"/>
</dbReference>
<dbReference type="InterPro" id="IPR051547">
    <property type="entry name" value="TDP2-like"/>
</dbReference>
<dbReference type="InParanoid" id="A0A077ZR88"/>
<comment type="cofactor">
    <cofactor evidence="2">
        <name>Mg(2+)</name>
        <dbReference type="ChEBI" id="CHEBI:18420"/>
    </cofactor>
</comment>
<dbReference type="InterPro" id="IPR036691">
    <property type="entry name" value="Endo/exonu/phosph_ase_sf"/>
</dbReference>
<dbReference type="GO" id="GO:0005737">
    <property type="term" value="C:cytoplasm"/>
    <property type="evidence" value="ECO:0007669"/>
    <property type="project" value="TreeGrafter"/>
</dbReference>
<dbReference type="SUPFAM" id="SSF56219">
    <property type="entry name" value="DNase I-like"/>
    <property type="match status" value="1"/>
</dbReference>
<dbReference type="OrthoDB" id="290453at2759"/>
<dbReference type="Gene3D" id="3.60.10.10">
    <property type="entry name" value="Endonuclease/exonuclease/phosphatase"/>
    <property type="match status" value="1"/>
</dbReference>
<dbReference type="CDD" id="cd09080">
    <property type="entry name" value="TDP2"/>
    <property type="match status" value="1"/>
</dbReference>
<dbReference type="GO" id="GO:0070260">
    <property type="term" value="F:5'-tyrosyl-DNA phosphodiesterase activity"/>
    <property type="evidence" value="ECO:0007669"/>
    <property type="project" value="TreeGrafter"/>
</dbReference>
<feature type="domain" description="Endonuclease/exonuclease/phosphatase" evidence="11">
    <location>
        <begin position="96"/>
        <end position="327"/>
    </location>
</feature>
<evidence type="ECO:0000256" key="9">
    <source>
        <dbReference type="ARBA" id="ARBA00023204"/>
    </source>
</evidence>
<dbReference type="GO" id="GO:0006302">
    <property type="term" value="P:double-strand break repair"/>
    <property type="evidence" value="ECO:0007669"/>
    <property type="project" value="TreeGrafter"/>
</dbReference>
<evidence type="ECO:0000256" key="1">
    <source>
        <dbReference type="ARBA" id="ARBA00001936"/>
    </source>
</evidence>
<dbReference type="Proteomes" id="UP000039865">
    <property type="component" value="Unassembled WGS sequence"/>
</dbReference>
<evidence type="ECO:0000313" key="12">
    <source>
        <dbReference type="EMBL" id="CDW71855.1"/>
    </source>
</evidence>
<keyword evidence="4" id="KW-0540">Nuclease</keyword>
<evidence type="ECO:0000256" key="6">
    <source>
        <dbReference type="ARBA" id="ARBA00022763"/>
    </source>
</evidence>
<accession>A0A077ZR88</accession>
<dbReference type="AlphaFoldDB" id="A0A077ZR88"/>
<keyword evidence="6" id="KW-0227">DNA damage</keyword>
<organism evidence="12 13">
    <name type="scientific">Stylonychia lemnae</name>
    <name type="common">Ciliate</name>
    <dbReference type="NCBI Taxonomy" id="5949"/>
    <lineage>
        <taxon>Eukaryota</taxon>
        <taxon>Sar</taxon>
        <taxon>Alveolata</taxon>
        <taxon>Ciliophora</taxon>
        <taxon>Intramacronucleata</taxon>
        <taxon>Spirotrichea</taxon>
        <taxon>Stichotrichia</taxon>
        <taxon>Sporadotrichida</taxon>
        <taxon>Oxytrichidae</taxon>
        <taxon>Stylonychinae</taxon>
        <taxon>Stylonychia</taxon>
    </lineage>
</organism>
<evidence type="ECO:0000256" key="7">
    <source>
        <dbReference type="ARBA" id="ARBA00022801"/>
    </source>
</evidence>
<evidence type="ECO:0000256" key="5">
    <source>
        <dbReference type="ARBA" id="ARBA00022723"/>
    </source>
</evidence>
<keyword evidence="7" id="KW-0378">Hydrolase</keyword>
<evidence type="ECO:0000256" key="8">
    <source>
        <dbReference type="ARBA" id="ARBA00022842"/>
    </source>
</evidence>
<protein>
    <recommendedName>
        <fullName evidence="11">Endonuclease/exonuclease/phosphatase domain-containing protein</fullName>
    </recommendedName>
</protein>
<gene>
    <name evidence="12" type="primary">Contig11545.g12351</name>
    <name evidence="12" type="ORF">STYLEM_805</name>
</gene>
<dbReference type="PANTHER" id="PTHR15822:SF4">
    <property type="entry name" value="TYROSYL-DNA PHOSPHODIESTERASE 2"/>
    <property type="match status" value="1"/>
</dbReference>
<keyword evidence="10" id="KW-0539">Nucleus</keyword>